<accession>A0ABZ3FSG9</accession>
<reference evidence="1 2" key="1">
    <citation type="submission" date="2024-04" db="EMBL/GenBank/DDBJ databases">
        <title>Isolation of an actinomycete strain from pig manure.</title>
        <authorList>
            <person name="Gong T."/>
            <person name="Yu Z."/>
            <person name="An M."/>
            <person name="Wei C."/>
            <person name="Yang W."/>
            <person name="Liu L."/>
        </authorList>
    </citation>
    <scope>NUCLEOTIDE SEQUENCE [LARGE SCALE GENOMIC DNA]</scope>
    <source>
        <strain evidence="1 2">ZF39</strain>
    </source>
</reference>
<dbReference type="Proteomes" id="UP001442841">
    <property type="component" value="Chromosome"/>
</dbReference>
<evidence type="ECO:0000313" key="2">
    <source>
        <dbReference type="Proteomes" id="UP001442841"/>
    </source>
</evidence>
<dbReference type="InterPro" id="IPR047778">
    <property type="entry name" value="STM4014-like"/>
</dbReference>
<dbReference type="RefSeq" id="WP_425310447.1">
    <property type="nucleotide sequence ID" value="NZ_CP154795.1"/>
</dbReference>
<proteinExistence type="predicted"/>
<evidence type="ECO:0000313" key="1">
    <source>
        <dbReference type="EMBL" id="XAN09013.1"/>
    </source>
</evidence>
<organism evidence="1 2">
    <name type="scientific">Ammonicoccus fulvus</name>
    <dbReference type="NCBI Taxonomy" id="3138240"/>
    <lineage>
        <taxon>Bacteria</taxon>
        <taxon>Bacillati</taxon>
        <taxon>Actinomycetota</taxon>
        <taxon>Actinomycetes</taxon>
        <taxon>Propionibacteriales</taxon>
        <taxon>Propionibacteriaceae</taxon>
        <taxon>Ammonicoccus</taxon>
    </lineage>
</organism>
<protein>
    <submittedName>
        <fullName evidence="1">STM4014 family protein</fullName>
    </submittedName>
</protein>
<keyword evidence="2" id="KW-1185">Reference proteome</keyword>
<dbReference type="Gene3D" id="3.30.470.20">
    <property type="entry name" value="ATP-grasp fold, B domain"/>
    <property type="match status" value="1"/>
</dbReference>
<sequence length="360" mass="38508">MSDLLILGSAGGKRTQAVQASLARAALPPARVLDQRVFLTGTPGPADDWVSPGTIVRLESPSEDPGVDAELVALGGGVRPEAPTELIRSDHWHRGLTVLLGRVEAWLADAPAHHRLQHTPSILAMMDKRATHARLRAAGVPVPESFDASTWAEVVEQASARGWNQVFVKARYGSSAAGILAARWGDSVVGFSTVAWTKGRAVNVRRPVRYSTHAEIAEVVEAIGPFHVERWLPKVTAPGSTTGPVDFRVVVIGGRAQHLLARIGRGPFTNLHLGAERGDLELLRAHFGERNWASIRATAEAAAACFPEALYAGVDVGLVHPSREAVVWEVNAFGDFHEGIEVDGKDTYQAQLAAMIGVTA</sequence>
<dbReference type="EMBL" id="CP154795">
    <property type="protein sequence ID" value="XAN09013.1"/>
    <property type="molecule type" value="Genomic_DNA"/>
</dbReference>
<dbReference type="SUPFAM" id="SSF56059">
    <property type="entry name" value="Glutathione synthetase ATP-binding domain-like"/>
    <property type="match status" value="1"/>
</dbReference>
<dbReference type="NCBIfam" id="NF038074">
    <property type="entry name" value="fam_STM4014"/>
    <property type="match status" value="1"/>
</dbReference>
<name>A0ABZ3FSG9_9ACTN</name>
<gene>
    <name evidence="1" type="ORF">AADG42_17410</name>
</gene>